<feature type="transmembrane region" description="Helical" evidence="1">
    <location>
        <begin position="14"/>
        <end position="31"/>
    </location>
</feature>
<feature type="transmembrane region" description="Helical" evidence="1">
    <location>
        <begin position="127"/>
        <end position="147"/>
    </location>
</feature>
<keyword evidence="1" id="KW-0472">Membrane</keyword>
<dbReference type="KEGG" id="lvn:BWR22_07710"/>
<feature type="transmembrane region" description="Helical" evidence="1">
    <location>
        <begin position="103"/>
        <end position="121"/>
    </location>
</feature>
<dbReference type="EMBL" id="CP019352">
    <property type="protein sequence ID" value="APY00205.1"/>
    <property type="molecule type" value="Genomic_DNA"/>
</dbReference>
<keyword evidence="1" id="KW-1133">Transmembrane helix</keyword>
<dbReference type="RefSeq" id="WP_076733112.1">
    <property type="nucleotide sequence ID" value="NZ_CP019352.1"/>
</dbReference>
<reference evidence="2 3" key="1">
    <citation type="submission" date="2017-01" db="EMBL/GenBank/DDBJ databases">
        <title>Complete genome of Lacinutrix venerupis DOK2-8 isolated from seawater in Dokdo.</title>
        <authorList>
            <person name="Chi W.-J."/>
            <person name="Kim J.H."/>
        </authorList>
    </citation>
    <scope>NUCLEOTIDE SEQUENCE [LARGE SCALE GENOMIC DNA]</scope>
    <source>
        <strain evidence="2 3">DOK2-8</strain>
    </source>
</reference>
<evidence type="ECO:0000313" key="2">
    <source>
        <dbReference type="EMBL" id="APY00205.1"/>
    </source>
</evidence>
<proteinExistence type="predicted"/>
<dbReference type="Proteomes" id="UP000187506">
    <property type="component" value="Chromosome"/>
</dbReference>
<name>A0AAC9PWS9_9FLAO</name>
<organism evidence="2 3">
    <name type="scientific">Lacinutrix venerupis</name>
    <dbReference type="NCBI Taxonomy" id="1486034"/>
    <lineage>
        <taxon>Bacteria</taxon>
        <taxon>Pseudomonadati</taxon>
        <taxon>Bacteroidota</taxon>
        <taxon>Flavobacteriia</taxon>
        <taxon>Flavobacteriales</taxon>
        <taxon>Flavobacteriaceae</taxon>
        <taxon>Lacinutrix</taxon>
    </lineage>
</organism>
<accession>A0AAC9PWS9</accession>
<dbReference type="AlphaFoldDB" id="A0AAC9PWS9"/>
<evidence type="ECO:0000313" key="3">
    <source>
        <dbReference type="Proteomes" id="UP000187506"/>
    </source>
</evidence>
<sequence length="157" mass="17967">MNTNYLLPNKLKPLGWILFTLGTFSGLLLLFKGYDYEPIKFKVLSLFNKSILADGSMSYIKIIETGIANELATIAIITGGLIIALSKEKVEDEFISKLRADSFIWAMITNYIVLLIATIFIYDLTFFTVLVFNMFTPIVFFIIRFNFLKFKSNSDEE</sequence>
<protein>
    <submittedName>
        <fullName evidence="2">Uncharacterized protein</fullName>
    </submittedName>
</protein>
<gene>
    <name evidence="2" type="ORF">BWR22_07710</name>
</gene>
<keyword evidence="3" id="KW-1185">Reference proteome</keyword>
<evidence type="ECO:0000256" key="1">
    <source>
        <dbReference type="SAM" id="Phobius"/>
    </source>
</evidence>
<keyword evidence="1" id="KW-0812">Transmembrane</keyword>